<evidence type="ECO:0000313" key="3">
    <source>
        <dbReference type="Proteomes" id="UP000264541"/>
    </source>
</evidence>
<evidence type="ECO:0000313" key="2">
    <source>
        <dbReference type="EMBL" id="RFU64443.1"/>
    </source>
</evidence>
<keyword evidence="3" id="KW-1185">Reference proteome</keyword>
<organism evidence="2 3">
    <name type="scientific">Peribacillus saganii</name>
    <dbReference type="NCBI Taxonomy" id="2303992"/>
    <lineage>
        <taxon>Bacteria</taxon>
        <taxon>Bacillati</taxon>
        <taxon>Bacillota</taxon>
        <taxon>Bacilli</taxon>
        <taxon>Bacillales</taxon>
        <taxon>Bacillaceae</taxon>
        <taxon>Peribacillus</taxon>
    </lineage>
</organism>
<reference evidence="2 3" key="1">
    <citation type="submission" date="2018-08" db="EMBL/GenBank/DDBJ databases">
        <title>Bacillus chawlae sp. nov., Bacillus glennii sp. nov., and Bacillus saganii sp. nov. Isolated from the Vehicle Assembly Building at Kennedy Space Center where the Viking Spacecraft were Assembled.</title>
        <authorList>
            <person name="Seuylemezian A."/>
            <person name="Vaishampayan P."/>
        </authorList>
    </citation>
    <scope>NUCLEOTIDE SEQUENCE [LARGE SCALE GENOMIC DNA]</scope>
    <source>
        <strain evidence="2 3">V47-23a</strain>
    </source>
</reference>
<evidence type="ECO:0000256" key="1">
    <source>
        <dbReference type="SAM" id="MobiDB-lite"/>
    </source>
</evidence>
<sequence length="61" mass="6810">MKDPNGSETRQNYQSKETVEANRALNDAFAGESSKYANENVENNDDINELPVRAPQMPPVD</sequence>
<feature type="compositionally biased region" description="Polar residues" evidence="1">
    <location>
        <begin position="1"/>
        <end position="16"/>
    </location>
</feature>
<accession>A0A372LET0</accession>
<protein>
    <submittedName>
        <fullName evidence="2">Uncharacterized protein</fullName>
    </submittedName>
</protein>
<dbReference type="EMBL" id="QVTE01000056">
    <property type="protein sequence ID" value="RFU64443.1"/>
    <property type="molecule type" value="Genomic_DNA"/>
</dbReference>
<dbReference type="AlphaFoldDB" id="A0A372LET0"/>
<comment type="caution">
    <text evidence="2">The sequence shown here is derived from an EMBL/GenBank/DDBJ whole genome shotgun (WGS) entry which is preliminary data.</text>
</comment>
<dbReference type="RefSeq" id="WP_117328293.1">
    <property type="nucleotide sequence ID" value="NZ_QVTE01000056.1"/>
</dbReference>
<name>A0A372LET0_9BACI</name>
<proteinExistence type="predicted"/>
<feature type="region of interest" description="Disordered" evidence="1">
    <location>
        <begin position="1"/>
        <end position="61"/>
    </location>
</feature>
<gene>
    <name evidence="2" type="ORF">D0469_18925</name>
</gene>
<dbReference type="Proteomes" id="UP000264541">
    <property type="component" value="Unassembled WGS sequence"/>
</dbReference>